<feature type="transmembrane region" description="Helical" evidence="1">
    <location>
        <begin position="61"/>
        <end position="78"/>
    </location>
</feature>
<dbReference type="Proteomes" id="UP000724672">
    <property type="component" value="Unassembled WGS sequence"/>
</dbReference>
<organism evidence="2 3">
    <name type="scientific">Anaeromonas frigoriresistens</name>
    <dbReference type="NCBI Taxonomy" id="2683708"/>
    <lineage>
        <taxon>Bacteria</taxon>
        <taxon>Bacillati</taxon>
        <taxon>Bacillota</taxon>
        <taxon>Tissierellia</taxon>
        <taxon>Tissierellales</taxon>
        <taxon>Thermohalobacteraceae</taxon>
        <taxon>Anaeromonas</taxon>
    </lineage>
</organism>
<evidence type="ECO:0000256" key="1">
    <source>
        <dbReference type="SAM" id="Phobius"/>
    </source>
</evidence>
<dbReference type="EMBL" id="WSFT01000039">
    <property type="protein sequence ID" value="MBS4538853.1"/>
    <property type="molecule type" value="Genomic_DNA"/>
</dbReference>
<evidence type="ECO:0000313" key="3">
    <source>
        <dbReference type="Proteomes" id="UP000724672"/>
    </source>
</evidence>
<protein>
    <submittedName>
        <fullName evidence="2">DMT family transporter</fullName>
    </submittedName>
</protein>
<dbReference type="GO" id="GO:0005886">
    <property type="term" value="C:plasma membrane"/>
    <property type="evidence" value="ECO:0007669"/>
    <property type="project" value="TreeGrafter"/>
</dbReference>
<dbReference type="PANTHER" id="PTHR34821:SF2">
    <property type="entry name" value="INNER MEMBRANE PROTEIN YDCZ"/>
    <property type="match status" value="1"/>
</dbReference>
<dbReference type="PANTHER" id="PTHR34821">
    <property type="entry name" value="INNER MEMBRANE PROTEIN YDCZ"/>
    <property type="match status" value="1"/>
</dbReference>
<keyword evidence="1" id="KW-0472">Membrane</keyword>
<dbReference type="InterPro" id="IPR006750">
    <property type="entry name" value="YdcZ"/>
</dbReference>
<evidence type="ECO:0000313" key="2">
    <source>
        <dbReference type="EMBL" id="MBS4538853.1"/>
    </source>
</evidence>
<name>A0A942Z915_9FIRM</name>
<keyword evidence="3" id="KW-1185">Reference proteome</keyword>
<feature type="transmembrane region" description="Helical" evidence="1">
    <location>
        <begin position="90"/>
        <end position="112"/>
    </location>
</feature>
<keyword evidence="1" id="KW-0812">Transmembrane</keyword>
<dbReference type="RefSeq" id="WP_203366780.1">
    <property type="nucleotide sequence ID" value="NZ_WSFT01000039.1"/>
</dbReference>
<proteinExistence type="predicted"/>
<accession>A0A942Z915</accession>
<reference evidence="2" key="1">
    <citation type="submission" date="2019-12" db="EMBL/GenBank/DDBJ databases">
        <title>Clostridiaceae gen. nov. sp. nov., isolated from sediment in Xinjiang, China.</title>
        <authorList>
            <person name="Zhang R."/>
        </authorList>
    </citation>
    <scope>NUCLEOTIDE SEQUENCE</scope>
    <source>
        <strain evidence="2">D2Q-11</strain>
    </source>
</reference>
<keyword evidence="1" id="KW-1133">Transmembrane helix</keyword>
<dbReference type="Pfam" id="PF04657">
    <property type="entry name" value="DMT_YdcZ"/>
    <property type="match status" value="1"/>
</dbReference>
<sequence length="141" mass="15401">MYKLSASFIGILIALMVTFNGILAKKTGDYVSILMIHIIGLIAISLILIIKNKRINLKKDIPIYFFSGGAIGVIMIFFNNISFNNLGVSLTLSLGLFGQSITAVIIDHFGLLGMSKHTFNKKKTTGFILIFIGIFIMIIGG</sequence>
<dbReference type="AlphaFoldDB" id="A0A942Z915"/>
<feature type="transmembrane region" description="Helical" evidence="1">
    <location>
        <begin position="124"/>
        <end position="140"/>
    </location>
</feature>
<gene>
    <name evidence="2" type="ORF">GOQ27_10280</name>
</gene>
<feature type="transmembrane region" description="Helical" evidence="1">
    <location>
        <begin position="30"/>
        <end position="49"/>
    </location>
</feature>
<comment type="caution">
    <text evidence="2">The sequence shown here is derived from an EMBL/GenBank/DDBJ whole genome shotgun (WGS) entry which is preliminary data.</text>
</comment>